<sequence length="200" mass="21339">MVKIVRPQAEHSRILPETVFSLLGIVLANEPLQVKGLLKKYGYMVSEPANYKSLTDAVIAAMASNNKAFAYDLARLIARQVVPDGFDGFDNFGTAGGGGVTVGTDPISAIAGAIGSVANLFGNAQQKKMMKKQAGAQTMNTLFAYKAQQEQQAAAMQAEARRHANQMATLKVIGLVATGLLFGWYFLRTMKPRSLAAGAI</sequence>
<dbReference type="Proteomes" id="UP000614216">
    <property type="component" value="Unassembled WGS sequence"/>
</dbReference>
<reference evidence="2" key="1">
    <citation type="submission" date="2021-01" db="EMBL/GenBank/DDBJ databases">
        <title>Fulvivirga kasyanovii gen. nov., sp nov., a novel member of the phylum Bacteroidetes isolated from seawater in a mussel farm.</title>
        <authorList>
            <person name="Zhao L.-H."/>
            <person name="Wang Z.-J."/>
        </authorList>
    </citation>
    <scope>NUCLEOTIDE SEQUENCE</scope>
    <source>
        <strain evidence="2">29W222</strain>
    </source>
</reference>
<dbReference type="AlphaFoldDB" id="A0A937FTP8"/>
<name>A0A937FTP8_9BACT</name>
<organism evidence="2 3">
    <name type="scientific">Fulvivirga marina</name>
    <dbReference type="NCBI Taxonomy" id="2494733"/>
    <lineage>
        <taxon>Bacteria</taxon>
        <taxon>Pseudomonadati</taxon>
        <taxon>Bacteroidota</taxon>
        <taxon>Cytophagia</taxon>
        <taxon>Cytophagales</taxon>
        <taxon>Fulvivirgaceae</taxon>
        <taxon>Fulvivirga</taxon>
    </lineage>
</organism>
<comment type="caution">
    <text evidence="2">The sequence shown here is derived from an EMBL/GenBank/DDBJ whole genome shotgun (WGS) entry which is preliminary data.</text>
</comment>
<evidence type="ECO:0000313" key="3">
    <source>
        <dbReference type="Proteomes" id="UP000614216"/>
    </source>
</evidence>
<proteinExistence type="predicted"/>
<keyword evidence="3" id="KW-1185">Reference proteome</keyword>
<dbReference type="RefSeq" id="WP_202854218.1">
    <property type="nucleotide sequence ID" value="NZ_JAEUGD010000001.1"/>
</dbReference>
<feature type="transmembrane region" description="Helical" evidence="1">
    <location>
        <begin position="168"/>
        <end position="187"/>
    </location>
</feature>
<evidence type="ECO:0000313" key="2">
    <source>
        <dbReference type="EMBL" id="MBL6444673.1"/>
    </source>
</evidence>
<dbReference type="EMBL" id="JAEUGD010000001">
    <property type="protein sequence ID" value="MBL6444673.1"/>
    <property type="molecule type" value="Genomic_DNA"/>
</dbReference>
<protein>
    <submittedName>
        <fullName evidence="2">Uncharacterized protein</fullName>
    </submittedName>
</protein>
<keyword evidence="1" id="KW-0812">Transmembrane</keyword>
<evidence type="ECO:0000256" key="1">
    <source>
        <dbReference type="SAM" id="Phobius"/>
    </source>
</evidence>
<keyword evidence="1" id="KW-0472">Membrane</keyword>
<accession>A0A937FTP8</accession>
<gene>
    <name evidence="2" type="ORF">JMN32_00025</name>
</gene>
<keyword evidence="1" id="KW-1133">Transmembrane helix</keyword>